<keyword evidence="1" id="KW-1133">Transmembrane helix</keyword>
<evidence type="ECO:0000313" key="3">
    <source>
        <dbReference type="Proteomes" id="UP001497623"/>
    </source>
</evidence>
<name>A0AAV2QGV8_MEGNR</name>
<evidence type="ECO:0000256" key="1">
    <source>
        <dbReference type="SAM" id="Phobius"/>
    </source>
</evidence>
<evidence type="ECO:0000313" key="2">
    <source>
        <dbReference type="EMBL" id="CAL4080097.1"/>
    </source>
</evidence>
<reference evidence="2 3" key="1">
    <citation type="submission" date="2024-05" db="EMBL/GenBank/DDBJ databases">
        <authorList>
            <person name="Wallberg A."/>
        </authorList>
    </citation>
    <scope>NUCLEOTIDE SEQUENCE [LARGE SCALE GENOMIC DNA]</scope>
</reference>
<keyword evidence="3" id="KW-1185">Reference proteome</keyword>
<keyword evidence="1" id="KW-0812">Transmembrane</keyword>
<sequence length="105" mass="11624">MFFLNDDWVRRGCWHKAFVYIARRKEVVKKVVTIVLTLTLVMLLDYWLLNLQSVTLVAICDFGRSGLSIGEGGISFGEGVDGDIGRGSVEVVMVTSEGKVIVMVV</sequence>
<dbReference type="Proteomes" id="UP001497623">
    <property type="component" value="Unassembled WGS sequence"/>
</dbReference>
<keyword evidence="1" id="KW-0472">Membrane</keyword>
<gene>
    <name evidence="2" type="ORF">MNOR_LOCUS11188</name>
</gene>
<organism evidence="2 3">
    <name type="scientific">Meganyctiphanes norvegica</name>
    <name type="common">Northern krill</name>
    <name type="synonym">Thysanopoda norvegica</name>
    <dbReference type="NCBI Taxonomy" id="48144"/>
    <lineage>
        <taxon>Eukaryota</taxon>
        <taxon>Metazoa</taxon>
        <taxon>Ecdysozoa</taxon>
        <taxon>Arthropoda</taxon>
        <taxon>Crustacea</taxon>
        <taxon>Multicrustacea</taxon>
        <taxon>Malacostraca</taxon>
        <taxon>Eumalacostraca</taxon>
        <taxon>Eucarida</taxon>
        <taxon>Euphausiacea</taxon>
        <taxon>Euphausiidae</taxon>
        <taxon>Meganyctiphanes</taxon>
    </lineage>
</organism>
<dbReference type="AlphaFoldDB" id="A0AAV2QGV8"/>
<dbReference type="EMBL" id="CAXKWB010005837">
    <property type="protein sequence ID" value="CAL4080097.1"/>
    <property type="molecule type" value="Genomic_DNA"/>
</dbReference>
<protein>
    <recommendedName>
        <fullName evidence="4">Transmembrane protein</fullName>
    </recommendedName>
</protein>
<evidence type="ECO:0008006" key="4">
    <source>
        <dbReference type="Google" id="ProtNLM"/>
    </source>
</evidence>
<proteinExistence type="predicted"/>
<feature type="transmembrane region" description="Helical" evidence="1">
    <location>
        <begin position="31"/>
        <end position="49"/>
    </location>
</feature>
<comment type="caution">
    <text evidence="2">The sequence shown here is derived from an EMBL/GenBank/DDBJ whole genome shotgun (WGS) entry which is preliminary data.</text>
</comment>
<accession>A0AAV2QGV8</accession>